<proteinExistence type="predicted"/>
<keyword evidence="2" id="KW-1185">Reference proteome</keyword>
<organism evidence="1 2">
    <name type="scientific">Acidisarcina polymorpha</name>
    <dbReference type="NCBI Taxonomy" id="2211140"/>
    <lineage>
        <taxon>Bacteria</taxon>
        <taxon>Pseudomonadati</taxon>
        <taxon>Acidobacteriota</taxon>
        <taxon>Terriglobia</taxon>
        <taxon>Terriglobales</taxon>
        <taxon>Acidobacteriaceae</taxon>
        <taxon>Acidisarcina</taxon>
    </lineage>
</organism>
<accession>A0A2Z5FYB2</accession>
<protein>
    <submittedName>
        <fullName evidence="1">Uncharacterized protein</fullName>
    </submittedName>
</protein>
<evidence type="ECO:0000313" key="2">
    <source>
        <dbReference type="Proteomes" id="UP000253606"/>
    </source>
</evidence>
<dbReference type="EMBL" id="CP030840">
    <property type="protein sequence ID" value="AXC11893.1"/>
    <property type="molecule type" value="Genomic_DNA"/>
</dbReference>
<dbReference type="KEGG" id="abas:ACPOL_2575"/>
<reference evidence="1 2" key="1">
    <citation type="journal article" date="2018" name="Front. Microbiol.">
        <title>Hydrolytic Capabilities as a Key to Environmental Success: Chitinolytic and Cellulolytic Acidobacteria From Acidic Sub-arctic Soils and Boreal Peatlands.</title>
        <authorList>
            <person name="Belova S.E."/>
            <person name="Ravin N.V."/>
            <person name="Pankratov T.A."/>
            <person name="Rakitin A.L."/>
            <person name="Ivanova A.A."/>
            <person name="Beletsky A.V."/>
            <person name="Mardanov A.V."/>
            <person name="Sinninghe Damste J.S."/>
            <person name="Dedysh S.N."/>
        </authorList>
    </citation>
    <scope>NUCLEOTIDE SEQUENCE [LARGE SCALE GENOMIC DNA]</scope>
    <source>
        <strain evidence="1 2">SBC82</strain>
    </source>
</reference>
<sequence>MQHGDLRQLLEGQVLPAAAEVVVIQIALCSRDRIVARLF</sequence>
<dbReference type="Proteomes" id="UP000253606">
    <property type="component" value="Chromosome"/>
</dbReference>
<gene>
    <name evidence="1" type="ORF">ACPOL_2575</name>
</gene>
<name>A0A2Z5FYB2_9BACT</name>
<dbReference type="AlphaFoldDB" id="A0A2Z5FYB2"/>
<evidence type="ECO:0000313" key="1">
    <source>
        <dbReference type="EMBL" id="AXC11893.1"/>
    </source>
</evidence>